<accession>A0A6M0M6I7</accession>
<organism evidence="1 2">
    <name type="scientific">Lactococcus lactis</name>
    <dbReference type="NCBI Taxonomy" id="1358"/>
    <lineage>
        <taxon>Bacteria</taxon>
        <taxon>Bacillati</taxon>
        <taxon>Bacillota</taxon>
        <taxon>Bacilli</taxon>
        <taxon>Lactobacillales</taxon>
        <taxon>Streptococcaceae</taxon>
        <taxon>Lactococcus</taxon>
    </lineage>
</organism>
<dbReference type="EMBL" id="WWDJ01000018">
    <property type="protein sequence ID" value="NEX54798.1"/>
    <property type="molecule type" value="Genomic_DNA"/>
</dbReference>
<dbReference type="GO" id="GO:0006302">
    <property type="term" value="P:double-strand break repair"/>
    <property type="evidence" value="ECO:0007669"/>
    <property type="project" value="TreeGrafter"/>
</dbReference>
<comment type="caution">
    <text evidence="1">The sequence shown here is derived from an EMBL/GenBank/DDBJ whole genome shotgun (WGS) entry which is preliminary data.</text>
</comment>
<gene>
    <name evidence="1" type="ORF">GTP08_03625</name>
</gene>
<dbReference type="Proteomes" id="UP000477402">
    <property type="component" value="Unassembled WGS sequence"/>
</dbReference>
<dbReference type="PANTHER" id="PTHR32182">
    <property type="entry name" value="DNA REPLICATION AND REPAIR PROTEIN RECF"/>
    <property type="match status" value="1"/>
</dbReference>
<protein>
    <submittedName>
        <fullName evidence="1">SMC family ATPase</fullName>
    </submittedName>
</protein>
<dbReference type="PANTHER" id="PTHR32182:SF22">
    <property type="entry name" value="ATP-DEPENDENT ENDONUCLEASE, OLD FAMILY-RELATED"/>
    <property type="match status" value="1"/>
</dbReference>
<dbReference type="AlphaFoldDB" id="A0A6M0M6I7"/>
<evidence type="ECO:0000313" key="1">
    <source>
        <dbReference type="EMBL" id="NEX54798.1"/>
    </source>
</evidence>
<feature type="non-terminal residue" evidence="1">
    <location>
        <position position="1"/>
    </location>
</feature>
<name>A0A6M0M6I7_9LACT</name>
<dbReference type="Gene3D" id="3.40.50.300">
    <property type="entry name" value="P-loop containing nucleotide triphosphate hydrolases"/>
    <property type="match status" value="1"/>
</dbReference>
<proteinExistence type="predicted"/>
<dbReference type="GO" id="GO:0000731">
    <property type="term" value="P:DNA synthesis involved in DNA repair"/>
    <property type="evidence" value="ECO:0007669"/>
    <property type="project" value="TreeGrafter"/>
</dbReference>
<dbReference type="SUPFAM" id="SSF52540">
    <property type="entry name" value="P-loop containing nucleoside triphosphate hydrolases"/>
    <property type="match status" value="1"/>
</dbReference>
<sequence>KHLSYVIDEKDRKINSITREMNNYHLIIEYSTLKNDLEEKEKSIFEPQKSLEYLKTKLQLIDRELNRINNAYSFDQIINSNESTIQQYFNYLNPNVSSYRNLNLNIDDKANTLDIEIIGNNKSVKAVNVLSSGQLNVLAISIFIAKNISQSNSLIDFIAIDDPIQNMDDINQFSMIDILSQLKKQVIFTTHDAKYVNLFLKKNELRLDDISVYYLDSENNSYENILDNN</sequence>
<evidence type="ECO:0000313" key="2">
    <source>
        <dbReference type="Proteomes" id="UP000477402"/>
    </source>
</evidence>
<dbReference type="InterPro" id="IPR027417">
    <property type="entry name" value="P-loop_NTPase"/>
</dbReference>
<reference evidence="1 2" key="1">
    <citation type="submission" date="2019-12" db="EMBL/GenBank/DDBJ databases">
        <title>Draft Genome Sequences of L. lactis strains MS22333, MS22334, MS22336, and MS22337, Isolated from Spontaneous Fermented Camel Milk in Ethiopia.</title>
        <authorList>
            <person name="Bragason E."/>
            <person name="Hansen E.B."/>
            <person name="Guya M.E."/>
            <person name="Berhe T."/>
        </authorList>
    </citation>
    <scope>NUCLEOTIDE SEQUENCE [LARGE SCALE GENOMIC DNA]</scope>
    <source>
        <strain evidence="1 2">MS22336</strain>
    </source>
</reference>